<evidence type="ECO:0000256" key="5">
    <source>
        <dbReference type="SAM" id="MobiDB-lite"/>
    </source>
</evidence>
<feature type="transmembrane region" description="Helical" evidence="6">
    <location>
        <begin position="193"/>
        <end position="215"/>
    </location>
</feature>
<evidence type="ECO:0000313" key="7">
    <source>
        <dbReference type="EMBL" id="KAL3391572.1"/>
    </source>
</evidence>
<dbReference type="PANTHER" id="PTHR23423">
    <property type="entry name" value="ORGANIC SOLUTE TRANSPORTER-RELATED"/>
    <property type="match status" value="1"/>
</dbReference>
<evidence type="ECO:0008006" key="9">
    <source>
        <dbReference type="Google" id="ProtNLM"/>
    </source>
</evidence>
<evidence type="ECO:0000256" key="6">
    <source>
        <dbReference type="SAM" id="Phobius"/>
    </source>
</evidence>
<gene>
    <name evidence="7" type="ORF">TKK_013510</name>
</gene>
<keyword evidence="4 6" id="KW-0472">Membrane</keyword>
<reference evidence="7 8" key="1">
    <citation type="journal article" date="2024" name="bioRxiv">
        <title>A reference genome for Trichogramma kaykai: A tiny desert-dwelling parasitoid wasp with competing sex-ratio distorters.</title>
        <authorList>
            <person name="Culotta J."/>
            <person name="Lindsey A.R."/>
        </authorList>
    </citation>
    <scope>NUCLEOTIDE SEQUENCE [LARGE SCALE GENOMIC DNA]</scope>
    <source>
        <strain evidence="7 8">KSX58</strain>
    </source>
</reference>
<comment type="subcellular location">
    <subcellularLocation>
        <location evidence="1">Membrane</location>
        <topology evidence="1">Multi-pass membrane protein</topology>
    </subcellularLocation>
</comment>
<protein>
    <recommendedName>
        <fullName evidence="9">Transmembrane protein</fullName>
    </recommendedName>
</protein>
<feature type="transmembrane region" description="Helical" evidence="6">
    <location>
        <begin position="275"/>
        <end position="296"/>
    </location>
</feature>
<feature type="transmembrane region" description="Helical" evidence="6">
    <location>
        <begin position="80"/>
        <end position="99"/>
    </location>
</feature>
<dbReference type="SMART" id="SM01417">
    <property type="entry name" value="Solute_trans_a"/>
    <property type="match status" value="1"/>
</dbReference>
<dbReference type="Proteomes" id="UP001627154">
    <property type="component" value="Unassembled WGS sequence"/>
</dbReference>
<comment type="caution">
    <text evidence="7">The sequence shown here is derived from an EMBL/GenBank/DDBJ whole genome shotgun (WGS) entry which is preliminary data.</text>
</comment>
<keyword evidence="3 6" id="KW-1133">Transmembrane helix</keyword>
<evidence type="ECO:0000313" key="8">
    <source>
        <dbReference type="Proteomes" id="UP001627154"/>
    </source>
</evidence>
<feature type="transmembrane region" description="Helical" evidence="6">
    <location>
        <begin position="39"/>
        <end position="59"/>
    </location>
</feature>
<evidence type="ECO:0000256" key="3">
    <source>
        <dbReference type="ARBA" id="ARBA00022989"/>
    </source>
</evidence>
<feature type="region of interest" description="Disordered" evidence="5">
    <location>
        <begin position="306"/>
        <end position="375"/>
    </location>
</feature>
<feature type="transmembrane region" description="Helical" evidence="6">
    <location>
        <begin position="236"/>
        <end position="255"/>
    </location>
</feature>
<sequence>MNIEDLAKVSTDCEDFSGFDCNGYFVPTTSQWFHSHGNLAIILVVLGVVTVATTCYLAIRTCVTICFRTKETDTFKTNTCIIFAIYPIASLCSFIALLVPRTQLLAEALTLAALTIGVYRLYIYVLELASRKSAKLPPIELAGRRFLWFKLPEDIQSDNVYSWLRIAVLQLPLVQGLISCLLLFVVAESPTTAYSQGICVMPAVILSIVVGVFGLDKLTSSLEPLLPKAKLKHKTLVVKLVFVFSKLQLFILKGLLLTEWIPCRPPVTPRLHIYLAYNVLMLLEMTMLCYAASCIYTESLADNADVEGRDPAEAAESNGLPPPPQQQSNGHCPTLDAAAQESNGLPPPQQQQQSNGHCTTADTAAQATLSSKPLP</sequence>
<dbReference type="GO" id="GO:0016020">
    <property type="term" value="C:membrane"/>
    <property type="evidence" value="ECO:0007669"/>
    <property type="project" value="UniProtKB-SubCell"/>
</dbReference>
<evidence type="ECO:0000256" key="1">
    <source>
        <dbReference type="ARBA" id="ARBA00004141"/>
    </source>
</evidence>
<proteinExistence type="predicted"/>
<dbReference type="EMBL" id="JBJJXI010000108">
    <property type="protein sequence ID" value="KAL3391572.1"/>
    <property type="molecule type" value="Genomic_DNA"/>
</dbReference>
<feature type="transmembrane region" description="Helical" evidence="6">
    <location>
        <begin position="166"/>
        <end position="187"/>
    </location>
</feature>
<keyword evidence="8" id="KW-1185">Reference proteome</keyword>
<accession>A0ABD2WGB2</accession>
<organism evidence="7 8">
    <name type="scientific">Trichogramma kaykai</name>
    <dbReference type="NCBI Taxonomy" id="54128"/>
    <lineage>
        <taxon>Eukaryota</taxon>
        <taxon>Metazoa</taxon>
        <taxon>Ecdysozoa</taxon>
        <taxon>Arthropoda</taxon>
        <taxon>Hexapoda</taxon>
        <taxon>Insecta</taxon>
        <taxon>Pterygota</taxon>
        <taxon>Neoptera</taxon>
        <taxon>Endopterygota</taxon>
        <taxon>Hymenoptera</taxon>
        <taxon>Apocrita</taxon>
        <taxon>Proctotrupomorpha</taxon>
        <taxon>Chalcidoidea</taxon>
        <taxon>Trichogrammatidae</taxon>
        <taxon>Trichogramma</taxon>
    </lineage>
</organism>
<dbReference type="Pfam" id="PF03619">
    <property type="entry name" value="Solute_trans_a"/>
    <property type="match status" value="1"/>
</dbReference>
<name>A0ABD2WGB2_9HYME</name>
<dbReference type="AlphaFoldDB" id="A0ABD2WGB2"/>
<evidence type="ECO:0000256" key="2">
    <source>
        <dbReference type="ARBA" id="ARBA00022692"/>
    </source>
</evidence>
<evidence type="ECO:0000256" key="4">
    <source>
        <dbReference type="ARBA" id="ARBA00023136"/>
    </source>
</evidence>
<dbReference type="InterPro" id="IPR005178">
    <property type="entry name" value="Ostalpha/TMEM184C"/>
</dbReference>
<feature type="transmembrane region" description="Helical" evidence="6">
    <location>
        <begin position="105"/>
        <end position="125"/>
    </location>
</feature>
<feature type="compositionally biased region" description="Polar residues" evidence="5">
    <location>
        <begin position="350"/>
        <end position="375"/>
    </location>
</feature>
<keyword evidence="2 6" id="KW-0812">Transmembrane</keyword>